<dbReference type="HOGENOM" id="CLU_027444_2_0_1"/>
<dbReference type="InterPro" id="IPR048898">
    <property type="entry name" value="OB_NMD3"/>
</dbReference>
<evidence type="ECO:0000256" key="8">
    <source>
        <dbReference type="SAM" id="MobiDB-lite"/>
    </source>
</evidence>
<dbReference type="FunCoup" id="G4TGC9">
    <property type="interactions" value="773"/>
</dbReference>
<evidence type="ECO:0000256" key="4">
    <source>
        <dbReference type="ARBA" id="ARBA00022490"/>
    </source>
</evidence>
<evidence type="ECO:0000256" key="2">
    <source>
        <dbReference type="ARBA" id="ARBA00017035"/>
    </source>
</evidence>
<dbReference type="InParanoid" id="G4TGC9"/>
<dbReference type="PANTHER" id="PTHR12746:SF2">
    <property type="entry name" value="60S RIBOSOMAL EXPORT PROTEIN NMD3"/>
    <property type="match status" value="1"/>
</dbReference>
<dbReference type="EMBL" id="CAFZ01000080">
    <property type="protein sequence ID" value="CCA70356.1"/>
    <property type="molecule type" value="Genomic_DNA"/>
</dbReference>
<dbReference type="eggNOG" id="KOG2613">
    <property type="taxonomic scope" value="Eukaryota"/>
</dbReference>
<dbReference type="Pfam" id="PF21193">
    <property type="entry name" value="NMD_SH3"/>
    <property type="match status" value="1"/>
</dbReference>
<keyword evidence="3 7" id="KW-0813">Transport</keyword>
<dbReference type="InterPro" id="IPR007064">
    <property type="entry name" value="Nmd3_N"/>
</dbReference>
<keyword evidence="6 7" id="KW-0539">Nucleus</keyword>
<feature type="domain" description="Nmd3 N-terminal" evidence="9">
    <location>
        <begin position="14"/>
        <end position="242"/>
    </location>
</feature>
<evidence type="ECO:0000256" key="6">
    <source>
        <dbReference type="ARBA" id="ARBA00023242"/>
    </source>
</evidence>
<dbReference type="AlphaFoldDB" id="G4TGC9"/>
<feature type="region of interest" description="Disordered" evidence="8">
    <location>
        <begin position="495"/>
        <end position="514"/>
    </location>
</feature>
<evidence type="ECO:0000259" key="11">
    <source>
        <dbReference type="Pfam" id="PF21193"/>
    </source>
</evidence>
<dbReference type="GO" id="GO:0005634">
    <property type="term" value="C:nucleus"/>
    <property type="evidence" value="ECO:0007669"/>
    <property type="project" value="UniProtKB-SubCell"/>
</dbReference>
<dbReference type="Pfam" id="PF04981">
    <property type="entry name" value="NMD3"/>
    <property type="match status" value="1"/>
</dbReference>
<dbReference type="GO" id="GO:0043023">
    <property type="term" value="F:ribosomal large subunit binding"/>
    <property type="evidence" value="ECO:0007669"/>
    <property type="project" value="InterPro"/>
</dbReference>
<feature type="region of interest" description="Disordered" evidence="8">
    <location>
        <begin position="520"/>
        <end position="551"/>
    </location>
</feature>
<feature type="domain" description="60S ribosomal export protein NMD3 OB-fold" evidence="10">
    <location>
        <begin position="309"/>
        <end position="410"/>
    </location>
</feature>
<comment type="similarity">
    <text evidence="1 7">Belongs to the NMD3 family.</text>
</comment>
<dbReference type="InterPro" id="IPR039768">
    <property type="entry name" value="Nmd3"/>
</dbReference>
<dbReference type="GO" id="GO:0000055">
    <property type="term" value="P:ribosomal large subunit export from nucleus"/>
    <property type="evidence" value="ECO:0007669"/>
    <property type="project" value="TreeGrafter"/>
</dbReference>
<dbReference type="GO" id="GO:0005737">
    <property type="term" value="C:cytoplasm"/>
    <property type="evidence" value="ECO:0007669"/>
    <property type="project" value="UniProtKB-SubCell"/>
</dbReference>
<feature type="domain" description="60S ribosomal export protein NMD3 SH3" evidence="11">
    <location>
        <begin position="245"/>
        <end position="292"/>
    </location>
</feature>
<keyword evidence="4 7" id="KW-0963">Cytoplasm</keyword>
<dbReference type="InterPro" id="IPR048899">
    <property type="entry name" value="NMD_SH3"/>
</dbReference>
<organism evidence="12 13">
    <name type="scientific">Serendipita indica (strain DSM 11827)</name>
    <name type="common">Root endophyte fungus</name>
    <name type="synonym">Piriformospora indica</name>
    <dbReference type="NCBI Taxonomy" id="1109443"/>
    <lineage>
        <taxon>Eukaryota</taxon>
        <taxon>Fungi</taxon>
        <taxon>Dikarya</taxon>
        <taxon>Basidiomycota</taxon>
        <taxon>Agaricomycotina</taxon>
        <taxon>Agaricomycetes</taxon>
        <taxon>Sebacinales</taxon>
        <taxon>Serendipitaceae</taxon>
        <taxon>Serendipita</taxon>
    </lineage>
</organism>
<evidence type="ECO:0000256" key="5">
    <source>
        <dbReference type="ARBA" id="ARBA00022927"/>
    </source>
</evidence>
<proteinExistence type="inferred from homology"/>
<evidence type="ECO:0000313" key="13">
    <source>
        <dbReference type="Proteomes" id="UP000007148"/>
    </source>
</evidence>
<dbReference type="Pfam" id="PF21192">
    <property type="entry name" value="OB_NMD3"/>
    <property type="match status" value="1"/>
</dbReference>
<protein>
    <recommendedName>
        <fullName evidence="2 7">60S ribosomal export protein NMD3</fullName>
    </recommendedName>
</protein>
<dbReference type="STRING" id="1109443.G4TGC9"/>
<comment type="subcellular location">
    <subcellularLocation>
        <location evidence="7">Cytoplasm</location>
    </subcellularLocation>
    <subcellularLocation>
        <location evidence="7">Nucleus</location>
    </subcellularLocation>
</comment>
<evidence type="ECO:0000256" key="1">
    <source>
        <dbReference type="ARBA" id="ARBA00009794"/>
    </source>
</evidence>
<evidence type="ECO:0000259" key="9">
    <source>
        <dbReference type="Pfam" id="PF04981"/>
    </source>
</evidence>
<dbReference type="Proteomes" id="UP000007148">
    <property type="component" value="Unassembled WGS sequence"/>
</dbReference>
<sequence length="570" mass="63195">MEFVPPTLVHRVLCADCGTPIEPNSANLCIPCLRNSVDVTEGIPKSASINYCRNCDRFLSPPATWTIAQPESRELLAICLKKLKGLNKVRLVDAGFIWTEPHSKRLRVKLTIQKEVFTSTIVEQVFEVEYVVQHGQCPDCTKLAAKNTWQAVIQVRQKVSHKRTFLFLEQLILKHNAHKDTVSIKEVKDGLDFYYAHESHAQKMVEFLASVVPVQTIRSAQLISRDTHSNTANYKFTHSVQIVPICKDDLVCIPAKQARSLSNISPLTICSRVGNTVHLLDPSTLQETDVTSPVYWREPFSALASVTDLVEFIVLDIEPSGVVKGKHVLADAEVAPANSFVSKSGNDADMDMDSHHGSLDTTYHTRTHLGGILQPGDTVMGYWLTRSNFNSTAFESLDSSRIPDVILVKKSYPNRRKKSKQRNWKLKSMAKEAEEGAGINESGGYGRGALGRRGGLDQKKVERDYEIFLQSIEEDTDMRAAINLYKGQSLRAPAVSTNEMDTGKSRAAGSSKKKGMAAQFAMDVDEAPAGAADASETATEDGRGRGRLPRVKLDELLDDMEELAIHDEEE</sequence>
<reference evidence="12 13" key="1">
    <citation type="journal article" date="2011" name="PLoS Pathog.">
        <title>Endophytic Life Strategies Decoded by Genome and Transcriptome Analyses of the Mutualistic Root Symbiont Piriformospora indica.</title>
        <authorList>
            <person name="Zuccaro A."/>
            <person name="Lahrmann U."/>
            <person name="Guldener U."/>
            <person name="Langen G."/>
            <person name="Pfiffi S."/>
            <person name="Biedenkopf D."/>
            <person name="Wong P."/>
            <person name="Samans B."/>
            <person name="Grimm C."/>
            <person name="Basiewicz M."/>
            <person name="Murat C."/>
            <person name="Martin F."/>
            <person name="Kogel K.H."/>
        </authorList>
    </citation>
    <scope>NUCLEOTIDE SEQUENCE [LARGE SCALE GENOMIC DNA]</scope>
    <source>
        <strain evidence="12 13">DSM 11827</strain>
    </source>
</reference>
<gene>
    <name evidence="12" type="ORF">PIIN_04295</name>
</gene>
<name>G4TGC9_SERID</name>
<accession>G4TGC9</accession>
<evidence type="ECO:0000256" key="3">
    <source>
        <dbReference type="ARBA" id="ARBA00022448"/>
    </source>
</evidence>
<keyword evidence="5 7" id="KW-0653">Protein transport</keyword>
<dbReference type="GO" id="GO:0015031">
    <property type="term" value="P:protein transport"/>
    <property type="evidence" value="ECO:0007669"/>
    <property type="project" value="UniProtKB-KW"/>
</dbReference>
<dbReference type="OMA" id="VILVRKH"/>
<evidence type="ECO:0000259" key="10">
    <source>
        <dbReference type="Pfam" id="PF21192"/>
    </source>
</evidence>
<evidence type="ECO:0000313" key="12">
    <source>
        <dbReference type="EMBL" id="CCA70356.1"/>
    </source>
</evidence>
<comment type="caution">
    <text evidence="12">The sequence shown here is derived from an EMBL/GenBank/DDBJ whole genome shotgun (WGS) entry which is preliminary data.</text>
</comment>
<dbReference type="OrthoDB" id="203821at2759"/>
<comment type="function">
    <text evidence="7">Acts as an adapter for the XPO1/CRM1-mediated export of the 60S ribosomal subunit.</text>
</comment>
<keyword evidence="13" id="KW-1185">Reference proteome</keyword>
<evidence type="ECO:0000256" key="7">
    <source>
        <dbReference type="RuleBase" id="RU364108"/>
    </source>
</evidence>
<dbReference type="PANTHER" id="PTHR12746">
    <property type="entry name" value="NONSENSE-MEDIATED MRNA DECAY PROTEIN 3"/>
    <property type="match status" value="1"/>
</dbReference>